<dbReference type="AlphaFoldDB" id="A0A6I0MPC7"/>
<organism evidence="1 3">
    <name type="scientific">Bacteroides thetaiotaomicron</name>
    <dbReference type="NCBI Taxonomy" id="818"/>
    <lineage>
        <taxon>Bacteria</taxon>
        <taxon>Pseudomonadati</taxon>
        <taxon>Bacteroidota</taxon>
        <taxon>Bacteroidia</taxon>
        <taxon>Bacteroidales</taxon>
        <taxon>Bacteroidaceae</taxon>
        <taxon>Bacteroides</taxon>
    </lineage>
</organism>
<dbReference type="Proteomes" id="UP000440614">
    <property type="component" value="Unassembled WGS sequence"/>
</dbReference>
<sequence>MMKVIILVLGFLFGACSSQVHPDKRQIRYYQEIIGLYPPDLVLGFPNKIDKRADVITHFQFPRGKYLNYIHLGLSLDDNETQSLKTELVAKAKAVYHLTDSCLMTIPYDYNNFTVVFSDSLHNCNAAHILPIPHFKRWGIDFSPDFYKDATSYVLDAKQGRFLADDNLSRSGVGLPKEWLHGYTKGVTLFKNYAIYWLEVW</sequence>
<comment type="caution">
    <text evidence="1">The sequence shown here is derived from an EMBL/GenBank/DDBJ whole genome shotgun (WGS) entry which is preliminary data.</text>
</comment>
<dbReference type="PROSITE" id="PS51257">
    <property type="entry name" value="PROKAR_LIPOPROTEIN"/>
    <property type="match status" value="1"/>
</dbReference>
<accession>A0A6I0MPC7</accession>
<evidence type="ECO:0000313" key="4">
    <source>
        <dbReference type="Proteomes" id="UP000488521"/>
    </source>
</evidence>
<dbReference type="Proteomes" id="UP000488521">
    <property type="component" value="Unassembled WGS sequence"/>
</dbReference>
<evidence type="ECO:0008006" key="5">
    <source>
        <dbReference type="Google" id="ProtNLM"/>
    </source>
</evidence>
<proteinExistence type="predicted"/>
<evidence type="ECO:0000313" key="1">
    <source>
        <dbReference type="EMBL" id="KAB4308190.1"/>
    </source>
</evidence>
<evidence type="ECO:0000313" key="2">
    <source>
        <dbReference type="EMBL" id="KAB4470171.1"/>
    </source>
</evidence>
<name>A0A6I0MPC7_BACT4</name>
<evidence type="ECO:0000313" key="3">
    <source>
        <dbReference type="Proteomes" id="UP000440614"/>
    </source>
</evidence>
<dbReference type="EMBL" id="WCRS01000019">
    <property type="protein sequence ID" value="KAB4470171.1"/>
    <property type="molecule type" value="Genomic_DNA"/>
</dbReference>
<protein>
    <recommendedName>
        <fullName evidence="5">Lipoprotein</fullName>
    </recommendedName>
</protein>
<gene>
    <name evidence="2" type="ORF">GAN59_20340</name>
    <name evidence="1" type="ORF">GAO51_20495</name>
</gene>
<dbReference type="EMBL" id="WCSY01000022">
    <property type="protein sequence ID" value="KAB4308190.1"/>
    <property type="molecule type" value="Genomic_DNA"/>
</dbReference>
<reference evidence="3 4" key="1">
    <citation type="journal article" date="2019" name="Nat. Med.">
        <title>A library of human gut bacterial isolates paired with longitudinal multiomics data enables mechanistic microbiome research.</title>
        <authorList>
            <person name="Poyet M."/>
            <person name="Groussin M."/>
            <person name="Gibbons S.M."/>
            <person name="Avila-Pacheco J."/>
            <person name="Jiang X."/>
            <person name="Kearney S.M."/>
            <person name="Perrotta A.R."/>
            <person name="Berdy B."/>
            <person name="Zhao S."/>
            <person name="Lieberman T.D."/>
            <person name="Swanson P.K."/>
            <person name="Smith M."/>
            <person name="Roesemann S."/>
            <person name="Alexander J.E."/>
            <person name="Rich S.A."/>
            <person name="Livny J."/>
            <person name="Vlamakis H."/>
            <person name="Clish C."/>
            <person name="Bullock K."/>
            <person name="Deik A."/>
            <person name="Scott J."/>
            <person name="Pierce K.A."/>
            <person name="Xavier R.J."/>
            <person name="Alm E.J."/>
        </authorList>
    </citation>
    <scope>NUCLEOTIDE SEQUENCE [LARGE SCALE GENOMIC DNA]</scope>
    <source>
        <strain evidence="2 4">BIOML-A156</strain>
        <strain evidence="1 3">BIOML-A188</strain>
    </source>
</reference>